<dbReference type="InterPro" id="IPR037944">
    <property type="entry name" value="PRX5-like"/>
</dbReference>
<evidence type="ECO:0000256" key="2">
    <source>
        <dbReference type="ARBA" id="ARBA00022862"/>
    </source>
</evidence>
<dbReference type="RefSeq" id="WP_227305723.1">
    <property type="nucleotide sequence ID" value="NZ_JAESVA010000001.1"/>
</dbReference>
<keyword evidence="4 6" id="KW-0676">Redox-active center</keyword>
<organism evidence="8 9">
    <name type="scientific">Acidisoma cellulosilyticum</name>
    <dbReference type="NCBI Taxonomy" id="2802395"/>
    <lineage>
        <taxon>Bacteria</taxon>
        <taxon>Pseudomonadati</taxon>
        <taxon>Pseudomonadota</taxon>
        <taxon>Alphaproteobacteria</taxon>
        <taxon>Acetobacterales</taxon>
        <taxon>Acidocellaceae</taxon>
        <taxon>Acidisoma</taxon>
    </lineage>
</organism>
<dbReference type="GO" id="GO:0045454">
    <property type="term" value="P:cell redox homeostasis"/>
    <property type="evidence" value="ECO:0007669"/>
    <property type="project" value="TreeGrafter"/>
</dbReference>
<evidence type="ECO:0000256" key="3">
    <source>
        <dbReference type="ARBA" id="ARBA00023002"/>
    </source>
</evidence>
<dbReference type="GO" id="GO:0042744">
    <property type="term" value="P:hydrogen peroxide catabolic process"/>
    <property type="evidence" value="ECO:0007669"/>
    <property type="project" value="TreeGrafter"/>
</dbReference>
<proteinExistence type="inferred from homology"/>
<evidence type="ECO:0000313" key="8">
    <source>
        <dbReference type="EMBL" id="MCB8879174.1"/>
    </source>
</evidence>
<dbReference type="FunFam" id="3.40.30.10:FF:000020">
    <property type="entry name" value="Peroxiredoxin"/>
    <property type="match status" value="1"/>
</dbReference>
<keyword evidence="1 6" id="KW-0575">Peroxidase</keyword>
<dbReference type="SUPFAM" id="SSF52833">
    <property type="entry name" value="Thioredoxin-like"/>
    <property type="match status" value="1"/>
</dbReference>
<dbReference type="Gene3D" id="3.40.30.10">
    <property type="entry name" value="Glutaredoxin"/>
    <property type="match status" value="1"/>
</dbReference>
<accession>A0A963YYM9</accession>
<name>A0A963YYM9_9PROT</name>
<dbReference type="GO" id="GO:0034599">
    <property type="term" value="P:cellular response to oxidative stress"/>
    <property type="evidence" value="ECO:0007669"/>
    <property type="project" value="InterPro"/>
</dbReference>
<dbReference type="Pfam" id="PF08534">
    <property type="entry name" value="Redoxin"/>
    <property type="match status" value="1"/>
</dbReference>
<dbReference type="PANTHER" id="PTHR10430">
    <property type="entry name" value="PEROXIREDOXIN"/>
    <property type="match status" value="1"/>
</dbReference>
<comment type="similarity">
    <text evidence="6">Belongs to the peroxiredoxin family. Prx5 subfamily.</text>
</comment>
<dbReference type="GO" id="GO:0008379">
    <property type="term" value="F:thioredoxin peroxidase activity"/>
    <property type="evidence" value="ECO:0007669"/>
    <property type="project" value="InterPro"/>
</dbReference>
<sequence length="159" mass="16375">MIKVGDRIPNVTVTAAAAGGPEQTTTDAIFSGKTVVLFAVPGAFTPTCSARHLPGFVENAQAFFDKGVDSIACIAVNDAFVMGAWGKDQGVEGKVVMLADGSGDFARAMGLELDLMSRGLGMRSQRYALIAKDGVVTFLGVEEGGAFEASKAEAVLAAL</sequence>
<dbReference type="AlphaFoldDB" id="A0A963YYM9"/>
<comment type="function">
    <text evidence="6">Thiol-specific peroxidase that catalyzes the reduction of hydrogen peroxide and organic hydroperoxides to water and alcohols, respectively. Plays a role in cell protection against oxidative stress by detoxifying peroxides.</text>
</comment>
<dbReference type="CDD" id="cd03013">
    <property type="entry name" value="PRX5_like"/>
    <property type="match status" value="1"/>
</dbReference>
<keyword evidence="3 6" id="KW-0560">Oxidoreductase</keyword>
<dbReference type="EC" id="1.11.1.27" evidence="6"/>
<evidence type="ECO:0000313" key="9">
    <source>
        <dbReference type="Proteomes" id="UP000721844"/>
    </source>
</evidence>
<dbReference type="GO" id="GO:0005737">
    <property type="term" value="C:cytoplasm"/>
    <property type="evidence" value="ECO:0007669"/>
    <property type="project" value="TreeGrafter"/>
</dbReference>
<dbReference type="InterPro" id="IPR013740">
    <property type="entry name" value="Redoxin"/>
</dbReference>
<dbReference type="InterPro" id="IPR036249">
    <property type="entry name" value="Thioredoxin-like_sf"/>
</dbReference>
<gene>
    <name evidence="8" type="ORF">ACELLULO517_02925</name>
</gene>
<evidence type="ECO:0000256" key="1">
    <source>
        <dbReference type="ARBA" id="ARBA00022559"/>
    </source>
</evidence>
<dbReference type="InterPro" id="IPR013766">
    <property type="entry name" value="Thioredoxin_domain"/>
</dbReference>
<dbReference type="Proteomes" id="UP000721844">
    <property type="component" value="Unassembled WGS sequence"/>
</dbReference>
<keyword evidence="9" id="KW-1185">Reference proteome</keyword>
<feature type="active site" description="Cysteine sulfenic acid (-SOH) intermediate" evidence="5">
    <location>
        <position position="48"/>
    </location>
</feature>
<dbReference type="PANTHER" id="PTHR10430:SF16">
    <property type="entry name" value="PEROXIREDOXIN-5, MITOCHONDRIAL"/>
    <property type="match status" value="1"/>
</dbReference>
<dbReference type="PROSITE" id="PS51352">
    <property type="entry name" value="THIOREDOXIN_2"/>
    <property type="match status" value="1"/>
</dbReference>
<dbReference type="EMBL" id="JAESVA010000001">
    <property type="protein sequence ID" value="MCB8879174.1"/>
    <property type="molecule type" value="Genomic_DNA"/>
</dbReference>
<evidence type="ECO:0000256" key="5">
    <source>
        <dbReference type="PIRSR" id="PIRSR637944-1"/>
    </source>
</evidence>
<comment type="catalytic activity">
    <reaction evidence="6">
        <text>a hydroperoxide + 2 glutathione = an alcohol + glutathione disulfide + H2O</text>
        <dbReference type="Rhea" id="RHEA:62632"/>
        <dbReference type="ChEBI" id="CHEBI:15377"/>
        <dbReference type="ChEBI" id="CHEBI:30879"/>
        <dbReference type="ChEBI" id="CHEBI:35924"/>
        <dbReference type="ChEBI" id="CHEBI:57925"/>
        <dbReference type="ChEBI" id="CHEBI:58297"/>
        <dbReference type="EC" id="1.11.1.27"/>
    </reaction>
</comment>
<comment type="caution">
    <text evidence="8">The sequence shown here is derived from an EMBL/GenBank/DDBJ whole genome shotgun (WGS) entry which is preliminary data.</text>
</comment>
<reference evidence="8 9" key="1">
    <citation type="journal article" date="2021" name="Microorganisms">
        <title>Acidisoma silvae sp. nov. and Acidisomacellulosilytica sp. nov., Two Acidophilic Bacteria Isolated from Decaying Wood, Hydrolyzing Cellulose and Producing Poly-3-hydroxybutyrate.</title>
        <authorList>
            <person name="Mieszkin S."/>
            <person name="Pouder E."/>
            <person name="Uroz S."/>
            <person name="Simon-Colin C."/>
            <person name="Alain K."/>
        </authorList>
    </citation>
    <scope>NUCLEOTIDE SEQUENCE [LARGE SCALE GENOMIC DNA]</scope>
    <source>
        <strain evidence="8 9">HW T5.17</strain>
    </source>
</reference>
<evidence type="ECO:0000259" key="7">
    <source>
        <dbReference type="PROSITE" id="PS51352"/>
    </source>
</evidence>
<keyword evidence="2 6" id="KW-0049">Antioxidant</keyword>
<evidence type="ECO:0000256" key="6">
    <source>
        <dbReference type="RuleBase" id="RU366011"/>
    </source>
</evidence>
<feature type="domain" description="Thioredoxin" evidence="7">
    <location>
        <begin position="2"/>
        <end position="159"/>
    </location>
</feature>
<evidence type="ECO:0000256" key="4">
    <source>
        <dbReference type="ARBA" id="ARBA00023284"/>
    </source>
</evidence>
<protein>
    <recommendedName>
        <fullName evidence="6">Glutathione-dependent peroxiredoxin</fullName>
        <ecNumber evidence="6">1.11.1.27</ecNumber>
    </recommendedName>
</protein>